<dbReference type="STRING" id="76021.BS329_18220"/>
<dbReference type="PANTHER" id="PTHR43046:SF14">
    <property type="entry name" value="MUTT_NUDIX FAMILY PROTEIN"/>
    <property type="match status" value="1"/>
</dbReference>
<dbReference type="PROSITE" id="PS51462">
    <property type="entry name" value="NUDIX"/>
    <property type="match status" value="1"/>
</dbReference>
<dbReference type="Gene3D" id="3.90.79.10">
    <property type="entry name" value="Nucleoside Triphosphate Pyrophosphohydrolase"/>
    <property type="match status" value="1"/>
</dbReference>
<evidence type="ECO:0000256" key="1">
    <source>
        <dbReference type="ARBA" id="ARBA00001946"/>
    </source>
</evidence>
<dbReference type="SUPFAM" id="SSF55811">
    <property type="entry name" value="Nudix"/>
    <property type="match status" value="1"/>
</dbReference>
<dbReference type="PANTHER" id="PTHR43046">
    <property type="entry name" value="GDP-MANNOSE MANNOSYL HYDROLASE"/>
    <property type="match status" value="1"/>
</dbReference>
<evidence type="ECO:0000259" key="3">
    <source>
        <dbReference type="PROSITE" id="PS51462"/>
    </source>
</evidence>
<keyword evidence="5" id="KW-1185">Reference proteome</keyword>
<dbReference type="RefSeq" id="WP_076162346.1">
    <property type="nucleotide sequence ID" value="NZ_JBEZVB010000113.1"/>
</dbReference>
<evidence type="ECO:0000313" key="5">
    <source>
        <dbReference type="Proteomes" id="UP000187486"/>
    </source>
</evidence>
<dbReference type="CDD" id="cd04688">
    <property type="entry name" value="NUDIX_Hydrolase"/>
    <property type="match status" value="1"/>
</dbReference>
<organism evidence="4 5">
    <name type="scientific">Amycolatopsis coloradensis</name>
    <dbReference type="NCBI Taxonomy" id="76021"/>
    <lineage>
        <taxon>Bacteria</taxon>
        <taxon>Bacillati</taxon>
        <taxon>Actinomycetota</taxon>
        <taxon>Actinomycetes</taxon>
        <taxon>Pseudonocardiales</taxon>
        <taxon>Pseudonocardiaceae</taxon>
        <taxon>Amycolatopsis</taxon>
    </lineage>
</organism>
<dbReference type="GO" id="GO:0016787">
    <property type="term" value="F:hydrolase activity"/>
    <property type="evidence" value="ECO:0007669"/>
    <property type="project" value="UniProtKB-KW"/>
</dbReference>
<comment type="cofactor">
    <cofactor evidence="1">
        <name>Mg(2+)</name>
        <dbReference type="ChEBI" id="CHEBI:18420"/>
    </cofactor>
</comment>
<dbReference type="OrthoDB" id="193829at2"/>
<comment type="caution">
    <text evidence="4">The sequence shown here is derived from an EMBL/GenBank/DDBJ whole genome shotgun (WGS) entry which is preliminary data.</text>
</comment>
<keyword evidence="2 4" id="KW-0378">Hydrolase</keyword>
<name>A0A1R0KRC4_9PSEU</name>
<evidence type="ECO:0000256" key="2">
    <source>
        <dbReference type="ARBA" id="ARBA00022801"/>
    </source>
</evidence>
<gene>
    <name evidence="4" type="ORF">BS329_18220</name>
</gene>
<sequence>MTKIRPLALGVIRRGEDLLVFEGRDEVKGETYHRPLGGGIEFGETAAEALHREFQEELAAELTAVEQIAVLENVYTFEGRPGHEIVFLFTADLTDKAFYERDEVGVVLDEEGTRVHWLPMADVVSGKAILYPDGLAELLSAQE</sequence>
<feature type="domain" description="Nudix hydrolase" evidence="3">
    <location>
        <begin position="2"/>
        <end position="141"/>
    </location>
</feature>
<dbReference type="AlphaFoldDB" id="A0A1R0KRC4"/>
<proteinExistence type="predicted"/>
<dbReference type="Pfam" id="PF00293">
    <property type="entry name" value="NUDIX"/>
    <property type="match status" value="1"/>
</dbReference>
<accession>A0A1R0KRC4</accession>
<dbReference type="InterPro" id="IPR015797">
    <property type="entry name" value="NUDIX_hydrolase-like_dom_sf"/>
</dbReference>
<dbReference type="InterPro" id="IPR000086">
    <property type="entry name" value="NUDIX_hydrolase_dom"/>
</dbReference>
<dbReference type="EMBL" id="MQUQ01000010">
    <property type="protein sequence ID" value="OLZ50385.1"/>
    <property type="molecule type" value="Genomic_DNA"/>
</dbReference>
<dbReference type="Proteomes" id="UP000187486">
    <property type="component" value="Unassembled WGS sequence"/>
</dbReference>
<reference evidence="4 5" key="1">
    <citation type="submission" date="2016-01" db="EMBL/GenBank/DDBJ databases">
        <title>Amycolatopsis coloradensis genome sequencing and assembly.</title>
        <authorList>
            <person name="Mayilraj S."/>
        </authorList>
    </citation>
    <scope>NUCLEOTIDE SEQUENCE [LARGE SCALE GENOMIC DNA]</scope>
    <source>
        <strain evidence="4 5">DSM 44225</strain>
    </source>
</reference>
<protein>
    <submittedName>
        <fullName evidence="4">NUDIX hydrolase</fullName>
    </submittedName>
</protein>
<evidence type="ECO:0000313" key="4">
    <source>
        <dbReference type="EMBL" id="OLZ50385.1"/>
    </source>
</evidence>